<keyword evidence="2" id="KW-1185">Reference proteome</keyword>
<name>A0AAD8MG33_9APIA</name>
<evidence type="ECO:0000313" key="1">
    <source>
        <dbReference type="EMBL" id="KAK1370743.1"/>
    </source>
</evidence>
<organism evidence="1 2">
    <name type="scientific">Heracleum sosnowskyi</name>
    <dbReference type="NCBI Taxonomy" id="360622"/>
    <lineage>
        <taxon>Eukaryota</taxon>
        <taxon>Viridiplantae</taxon>
        <taxon>Streptophyta</taxon>
        <taxon>Embryophyta</taxon>
        <taxon>Tracheophyta</taxon>
        <taxon>Spermatophyta</taxon>
        <taxon>Magnoliopsida</taxon>
        <taxon>eudicotyledons</taxon>
        <taxon>Gunneridae</taxon>
        <taxon>Pentapetalae</taxon>
        <taxon>asterids</taxon>
        <taxon>campanulids</taxon>
        <taxon>Apiales</taxon>
        <taxon>Apiaceae</taxon>
        <taxon>Apioideae</taxon>
        <taxon>apioid superclade</taxon>
        <taxon>Tordylieae</taxon>
        <taxon>Tordyliinae</taxon>
        <taxon>Heracleum</taxon>
    </lineage>
</organism>
<comment type="caution">
    <text evidence="1">The sequence shown here is derived from an EMBL/GenBank/DDBJ whole genome shotgun (WGS) entry which is preliminary data.</text>
</comment>
<dbReference type="EMBL" id="JAUIZM010000008">
    <property type="protein sequence ID" value="KAK1370743.1"/>
    <property type="molecule type" value="Genomic_DNA"/>
</dbReference>
<protein>
    <submittedName>
        <fullName evidence="1">Uncharacterized protein</fullName>
    </submittedName>
</protein>
<proteinExistence type="predicted"/>
<gene>
    <name evidence="1" type="ORF">POM88_036835</name>
</gene>
<accession>A0AAD8MG33</accession>
<evidence type="ECO:0000313" key="2">
    <source>
        <dbReference type="Proteomes" id="UP001237642"/>
    </source>
</evidence>
<reference evidence="1" key="2">
    <citation type="submission" date="2023-05" db="EMBL/GenBank/DDBJ databases">
        <authorList>
            <person name="Schelkunov M.I."/>
        </authorList>
    </citation>
    <scope>NUCLEOTIDE SEQUENCE</scope>
    <source>
        <strain evidence="1">Hsosn_3</strain>
        <tissue evidence="1">Leaf</tissue>
    </source>
</reference>
<dbReference type="Proteomes" id="UP001237642">
    <property type="component" value="Unassembled WGS sequence"/>
</dbReference>
<sequence>MANHQNTLEEMEASFASFKMDDEEGGISYENNTEDLSEIDVRWCLIGKPYSAWMKAEPRRRSHTMGAKWLRQGGRNPVAFPADRDVEEGGKEIATKTAGDKQNPVIVANKLDMVLDAKQKELGENQGITTCRGENISQFLTQAKIAGENIGLNEEVGLQVLDPKRRRIDEPTGAGLSISNVEDETDFDMTDEGNITVIGSKNGNLAGSALQTRLSS</sequence>
<reference evidence="1" key="1">
    <citation type="submission" date="2023-02" db="EMBL/GenBank/DDBJ databases">
        <title>Genome of toxic invasive species Heracleum sosnowskyi carries increased number of genes despite the absence of recent whole-genome duplications.</title>
        <authorList>
            <person name="Schelkunov M."/>
            <person name="Shtratnikova V."/>
            <person name="Makarenko M."/>
            <person name="Klepikova A."/>
            <person name="Omelchenko D."/>
            <person name="Novikova G."/>
            <person name="Obukhova E."/>
            <person name="Bogdanov V."/>
            <person name="Penin A."/>
            <person name="Logacheva M."/>
        </authorList>
    </citation>
    <scope>NUCLEOTIDE SEQUENCE</scope>
    <source>
        <strain evidence="1">Hsosn_3</strain>
        <tissue evidence="1">Leaf</tissue>
    </source>
</reference>
<dbReference type="AlphaFoldDB" id="A0AAD8MG33"/>